<dbReference type="PROSITE" id="PS00086">
    <property type="entry name" value="CYTOCHROME_P450"/>
    <property type="match status" value="1"/>
</dbReference>
<comment type="similarity">
    <text evidence="3 10">Belongs to the cytochrome P450 family.</text>
</comment>
<evidence type="ECO:0000256" key="6">
    <source>
        <dbReference type="ARBA" id="ARBA00023002"/>
    </source>
</evidence>
<dbReference type="GO" id="GO:0020037">
    <property type="term" value="F:heme binding"/>
    <property type="evidence" value="ECO:0007669"/>
    <property type="project" value="InterPro"/>
</dbReference>
<dbReference type="AlphaFoldDB" id="A0A0D0CI93"/>
<dbReference type="InterPro" id="IPR001128">
    <property type="entry name" value="Cyt_P450"/>
</dbReference>
<keyword evidence="7 9" id="KW-0408">Iron</keyword>
<dbReference type="GO" id="GO:0016705">
    <property type="term" value="F:oxidoreductase activity, acting on paired donors, with incorporation or reduction of molecular oxygen"/>
    <property type="evidence" value="ECO:0007669"/>
    <property type="project" value="InterPro"/>
</dbReference>
<proteinExistence type="inferred from homology"/>
<evidence type="ECO:0000256" key="10">
    <source>
        <dbReference type="RuleBase" id="RU000461"/>
    </source>
</evidence>
<evidence type="ECO:0000313" key="12">
    <source>
        <dbReference type="Proteomes" id="UP000053593"/>
    </source>
</evidence>
<organism evidence="11 12">
    <name type="scientific">Collybiopsis luxurians FD-317 M1</name>
    <dbReference type="NCBI Taxonomy" id="944289"/>
    <lineage>
        <taxon>Eukaryota</taxon>
        <taxon>Fungi</taxon>
        <taxon>Dikarya</taxon>
        <taxon>Basidiomycota</taxon>
        <taxon>Agaricomycotina</taxon>
        <taxon>Agaricomycetes</taxon>
        <taxon>Agaricomycetidae</taxon>
        <taxon>Agaricales</taxon>
        <taxon>Marasmiineae</taxon>
        <taxon>Omphalotaceae</taxon>
        <taxon>Collybiopsis</taxon>
        <taxon>Collybiopsis luxurians</taxon>
    </lineage>
</organism>
<dbReference type="GO" id="GO:0005506">
    <property type="term" value="F:iron ion binding"/>
    <property type="evidence" value="ECO:0007669"/>
    <property type="project" value="InterPro"/>
</dbReference>
<dbReference type="CDD" id="cd11065">
    <property type="entry name" value="CYP64-like"/>
    <property type="match status" value="1"/>
</dbReference>
<dbReference type="GO" id="GO:0004497">
    <property type="term" value="F:monooxygenase activity"/>
    <property type="evidence" value="ECO:0007669"/>
    <property type="project" value="UniProtKB-KW"/>
</dbReference>
<reference evidence="11 12" key="1">
    <citation type="submission" date="2014-04" db="EMBL/GenBank/DDBJ databases">
        <title>Evolutionary Origins and Diversification of the Mycorrhizal Mutualists.</title>
        <authorList>
            <consortium name="DOE Joint Genome Institute"/>
            <consortium name="Mycorrhizal Genomics Consortium"/>
            <person name="Kohler A."/>
            <person name="Kuo A."/>
            <person name="Nagy L.G."/>
            <person name="Floudas D."/>
            <person name="Copeland A."/>
            <person name="Barry K.W."/>
            <person name="Cichocki N."/>
            <person name="Veneault-Fourrey C."/>
            <person name="LaButti K."/>
            <person name="Lindquist E.A."/>
            <person name="Lipzen A."/>
            <person name="Lundell T."/>
            <person name="Morin E."/>
            <person name="Murat C."/>
            <person name="Riley R."/>
            <person name="Ohm R."/>
            <person name="Sun H."/>
            <person name="Tunlid A."/>
            <person name="Henrissat B."/>
            <person name="Grigoriev I.V."/>
            <person name="Hibbett D.S."/>
            <person name="Martin F."/>
        </authorList>
    </citation>
    <scope>NUCLEOTIDE SEQUENCE [LARGE SCALE GENOMIC DNA]</scope>
    <source>
        <strain evidence="11 12">FD-317 M1</strain>
    </source>
</reference>
<dbReference type="Proteomes" id="UP000053593">
    <property type="component" value="Unassembled WGS sequence"/>
</dbReference>
<dbReference type="InterPro" id="IPR050364">
    <property type="entry name" value="Cytochrome_P450_fung"/>
</dbReference>
<evidence type="ECO:0000256" key="9">
    <source>
        <dbReference type="PIRSR" id="PIRSR602401-1"/>
    </source>
</evidence>
<protein>
    <submittedName>
        <fullName evidence="11">Unplaced genomic scaffold GYMLUscaffold_66, whole genome shotgun sequence</fullName>
    </submittedName>
</protein>
<evidence type="ECO:0000256" key="8">
    <source>
        <dbReference type="ARBA" id="ARBA00023033"/>
    </source>
</evidence>
<dbReference type="PRINTS" id="PR00463">
    <property type="entry name" value="EP450I"/>
</dbReference>
<keyword evidence="8 10" id="KW-0503">Monooxygenase</keyword>
<dbReference type="InterPro" id="IPR002401">
    <property type="entry name" value="Cyt_P450_E_grp-I"/>
</dbReference>
<dbReference type="Gene3D" id="1.10.630.10">
    <property type="entry name" value="Cytochrome P450"/>
    <property type="match status" value="1"/>
</dbReference>
<accession>A0A0D0CI93</accession>
<dbReference type="HOGENOM" id="CLU_001570_2_3_1"/>
<dbReference type="OrthoDB" id="2789670at2759"/>
<dbReference type="InterPro" id="IPR017972">
    <property type="entry name" value="Cyt_P450_CS"/>
</dbReference>
<name>A0A0D0CI93_9AGAR</name>
<evidence type="ECO:0000256" key="2">
    <source>
        <dbReference type="ARBA" id="ARBA00005179"/>
    </source>
</evidence>
<comment type="cofactor">
    <cofactor evidence="1 9">
        <name>heme</name>
        <dbReference type="ChEBI" id="CHEBI:30413"/>
    </cofactor>
</comment>
<keyword evidence="12" id="KW-1185">Reference proteome</keyword>
<dbReference type="SUPFAM" id="SSF48264">
    <property type="entry name" value="Cytochrome P450"/>
    <property type="match status" value="1"/>
</dbReference>
<evidence type="ECO:0000256" key="3">
    <source>
        <dbReference type="ARBA" id="ARBA00010617"/>
    </source>
</evidence>
<dbReference type="PANTHER" id="PTHR46300">
    <property type="entry name" value="P450, PUTATIVE (EUROFUNG)-RELATED-RELATED"/>
    <property type="match status" value="1"/>
</dbReference>
<dbReference type="InterPro" id="IPR036396">
    <property type="entry name" value="Cyt_P450_sf"/>
</dbReference>
<sequence length="501" mass="56198">MVLLLTLAILAPFFFWYLFNHRSSRPTRLPLPPGPPTVPIIGNILTIPTKGAWTYFSELHPIHGDILFFRGLGNNVLVLNDLSIINDLLDEQGELYSHRPVLTVVGELMGLNRSMPLLPYGREWRSQRRLAHAALNPTAVRKYHTLQEDLASRMLLDLIDRPEAFFAHVRLYAERIILAITYGLPVDVADSKYITHAEATMHVIGDAMVPGAFFCDLIPMMKYLPSWVPFQVKAAEGRAMIERMVQKPFDHVKQTIADYTASPSLAHDLLVTMGSEDRTAYEHSVKWATGSMYGAGGETTYATILTFMLAMALNPDKQKLAQAEVDRVVGSDRLPTIADISKMPYVTAVIKETLRWHPSLPLGIARWTEQDNTYQGYRIPKKSVVMPNIWAISQHPHPKYDPKAFMPERFLDPNSGVTDPTTYVFGFGRRVCPGKALAENSLFVAIAGIFAAFNISQIPGEELIPKFGPALVSYPEPFRCEIQPRSESRVLLVQNRVTQCG</sequence>
<dbReference type="PANTHER" id="PTHR46300:SF7">
    <property type="entry name" value="P450, PUTATIVE (EUROFUNG)-RELATED"/>
    <property type="match status" value="1"/>
</dbReference>
<dbReference type="EMBL" id="KN834814">
    <property type="protein sequence ID" value="KIK54688.1"/>
    <property type="molecule type" value="Genomic_DNA"/>
</dbReference>
<comment type="pathway">
    <text evidence="2">Secondary metabolite biosynthesis.</text>
</comment>
<keyword evidence="5 9" id="KW-0479">Metal-binding</keyword>
<gene>
    <name evidence="11" type="ORF">GYMLUDRAFT_99986</name>
</gene>
<evidence type="ECO:0000256" key="4">
    <source>
        <dbReference type="ARBA" id="ARBA00022617"/>
    </source>
</evidence>
<feature type="binding site" description="axial binding residue" evidence="9">
    <location>
        <position position="432"/>
    </location>
    <ligand>
        <name>heme</name>
        <dbReference type="ChEBI" id="CHEBI:30413"/>
    </ligand>
    <ligandPart>
        <name>Fe</name>
        <dbReference type="ChEBI" id="CHEBI:18248"/>
    </ligandPart>
</feature>
<keyword evidence="4 9" id="KW-0349">Heme</keyword>
<evidence type="ECO:0000313" key="11">
    <source>
        <dbReference type="EMBL" id="KIK54688.1"/>
    </source>
</evidence>
<keyword evidence="6 10" id="KW-0560">Oxidoreductase</keyword>
<dbReference type="PRINTS" id="PR00385">
    <property type="entry name" value="P450"/>
</dbReference>
<evidence type="ECO:0000256" key="7">
    <source>
        <dbReference type="ARBA" id="ARBA00023004"/>
    </source>
</evidence>
<evidence type="ECO:0000256" key="5">
    <source>
        <dbReference type="ARBA" id="ARBA00022723"/>
    </source>
</evidence>
<dbReference type="Pfam" id="PF00067">
    <property type="entry name" value="p450"/>
    <property type="match status" value="1"/>
</dbReference>
<evidence type="ECO:0000256" key="1">
    <source>
        <dbReference type="ARBA" id="ARBA00001971"/>
    </source>
</evidence>